<accession>A0A815TNF0</accession>
<evidence type="ECO:0000313" key="1">
    <source>
        <dbReference type="EMBL" id="CAF1505402.1"/>
    </source>
</evidence>
<comment type="caution">
    <text evidence="1">The sequence shown here is derived from an EMBL/GenBank/DDBJ whole genome shotgun (WGS) entry which is preliminary data.</text>
</comment>
<gene>
    <name evidence="1" type="ORF">IZO911_LOCUS45206</name>
    <name evidence="2" type="ORF">OKA104_LOCUS45835</name>
</gene>
<organism evidence="1 3">
    <name type="scientific">Adineta steineri</name>
    <dbReference type="NCBI Taxonomy" id="433720"/>
    <lineage>
        <taxon>Eukaryota</taxon>
        <taxon>Metazoa</taxon>
        <taxon>Spiralia</taxon>
        <taxon>Gnathifera</taxon>
        <taxon>Rotifera</taxon>
        <taxon>Eurotatoria</taxon>
        <taxon>Bdelloidea</taxon>
        <taxon>Adinetida</taxon>
        <taxon>Adinetidae</taxon>
        <taxon>Adineta</taxon>
    </lineage>
</organism>
<dbReference type="Proteomes" id="UP000663860">
    <property type="component" value="Unassembled WGS sequence"/>
</dbReference>
<reference evidence="1" key="1">
    <citation type="submission" date="2021-02" db="EMBL/GenBank/DDBJ databases">
        <authorList>
            <person name="Nowell W R."/>
        </authorList>
    </citation>
    <scope>NUCLEOTIDE SEQUENCE</scope>
</reference>
<evidence type="ECO:0000313" key="3">
    <source>
        <dbReference type="Proteomes" id="UP000663860"/>
    </source>
</evidence>
<sequence>MSVPDMCNDSDMICPYHRYSNGLFWRPSTLCQSPYHD</sequence>
<dbReference type="EMBL" id="CAJNOE010003746">
    <property type="protein sequence ID" value="CAF1505402.1"/>
    <property type="molecule type" value="Genomic_DNA"/>
</dbReference>
<dbReference type="Proteomes" id="UP000663881">
    <property type="component" value="Unassembled WGS sequence"/>
</dbReference>
<protein>
    <submittedName>
        <fullName evidence="1">Uncharacterized protein</fullName>
    </submittedName>
</protein>
<proteinExistence type="predicted"/>
<name>A0A815TNF0_9BILA</name>
<dbReference type="EMBL" id="CAJOAY010015788">
    <property type="protein sequence ID" value="CAF4293691.1"/>
    <property type="molecule type" value="Genomic_DNA"/>
</dbReference>
<evidence type="ECO:0000313" key="2">
    <source>
        <dbReference type="EMBL" id="CAF4293691.1"/>
    </source>
</evidence>
<dbReference type="AlphaFoldDB" id="A0A815TNF0"/>
<feature type="non-terminal residue" evidence="1">
    <location>
        <position position="37"/>
    </location>
</feature>